<dbReference type="InterPro" id="IPR017481">
    <property type="entry name" value="CHP03032"/>
</dbReference>
<evidence type="ECO:0000259" key="2">
    <source>
        <dbReference type="Pfam" id="PF16261"/>
    </source>
</evidence>
<dbReference type="OrthoDB" id="238183at2"/>
<keyword evidence="4" id="KW-1185">Reference proteome</keyword>
<gene>
    <name evidence="3" type="ORF">Pan44_22050</name>
</gene>
<dbReference type="EMBL" id="CP036271">
    <property type="protein sequence ID" value="QDT54178.1"/>
    <property type="molecule type" value="Genomic_DNA"/>
</dbReference>
<evidence type="ECO:0000313" key="3">
    <source>
        <dbReference type="EMBL" id="QDT54178.1"/>
    </source>
</evidence>
<evidence type="ECO:0000313" key="4">
    <source>
        <dbReference type="Proteomes" id="UP000315700"/>
    </source>
</evidence>
<feature type="region of interest" description="Disordered" evidence="1">
    <location>
        <begin position="346"/>
        <end position="386"/>
    </location>
</feature>
<dbReference type="RefSeq" id="WP_145029999.1">
    <property type="nucleotide sequence ID" value="NZ_CP036271.1"/>
</dbReference>
<dbReference type="Proteomes" id="UP000315700">
    <property type="component" value="Chromosome"/>
</dbReference>
<proteinExistence type="predicted"/>
<dbReference type="NCBIfam" id="TIGR03032">
    <property type="entry name" value="TIGR03032 family protein"/>
    <property type="match status" value="1"/>
</dbReference>
<feature type="domain" description="Conserved hypothetical protein CHP03032" evidence="2">
    <location>
        <begin position="37"/>
        <end position="343"/>
    </location>
</feature>
<feature type="compositionally biased region" description="Pro residues" evidence="1">
    <location>
        <begin position="364"/>
        <end position="373"/>
    </location>
</feature>
<evidence type="ECO:0000256" key="1">
    <source>
        <dbReference type="SAM" id="MobiDB-lite"/>
    </source>
</evidence>
<name>A0A517SDH8_9PLAN</name>
<reference evidence="3 4" key="1">
    <citation type="submission" date="2019-02" db="EMBL/GenBank/DDBJ databases">
        <title>Deep-cultivation of Planctomycetes and their phenomic and genomic characterization uncovers novel biology.</title>
        <authorList>
            <person name="Wiegand S."/>
            <person name="Jogler M."/>
            <person name="Boedeker C."/>
            <person name="Pinto D."/>
            <person name="Vollmers J."/>
            <person name="Rivas-Marin E."/>
            <person name="Kohn T."/>
            <person name="Peeters S.H."/>
            <person name="Heuer A."/>
            <person name="Rast P."/>
            <person name="Oberbeckmann S."/>
            <person name="Bunk B."/>
            <person name="Jeske O."/>
            <person name="Meyerdierks A."/>
            <person name="Storesund J.E."/>
            <person name="Kallscheuer N."/>
            <person name="Luecker S."/>
            <person name="Lage O.M."/>
            <person name="Pohl T."/>
            <person name="Merkel B.J."/>
            <person name="Hornburger P."/>
            <person name="Mueller R.-W."/>
            <person name="Bruemmer F."/>
            <person name="Labrenz M."/>
            <person name="Spormann A.M."/>
            <person name="Op den Camp H."/>
            <person name="Overmann J."/>
            <person name="Amann R."/>
            <person name="Jetten M.S.M."/>
            <person name="Mascher T."/>
            <person name="Medema M.H."/>
            <person name="Devos D.P."/>
            <person name="Kaster A.-K."/>
            <person name="Ovreas L."/>
            <person name="Rohde M."/>
            <person name="Galperin M.Y."/>
            <person name="Jogler C."/>
        </authorList>
    </citation>
    <scope>NUCLEOTIDE SEQUENCE [LARGE SCALE GENOMIC DNA]</scope>
    <source>
        <strain evidence="3 4">Pan44</strain>
    </source>
</reference>
<dbReference type="SUPFAM" id="SSF63825">
    <property type="entry name" value="YWTD domain"/>
    <property type="match status" value="1"/>
</dbReference>
<protein>
    <recommendedName>
        <fullName evidence="2">Conserved hypothetical protein CHP03032 domain-containing protein</fullName>
    </recommendedName>
</protein>
<sequence length="386" mass="41886">MATEDSPDAISPSVPKISGDGSPNGLVEVRYEYTSLLPEILQFAGVTVLVSTYQAGKMLALGSHAGNVTVSSCHFDRAMGLAVDQTRIAIGTRRQIHFLKSAPELGPRMPPEGTRDGCWLPRQSFYTGNVQGHELAWGNDGLWVVNTLFSSLCTLHEDYSFVPRWQPPFIKELAAQDRCHLNGLAMENGRPRFVTVMAESNEPVGWRENKATTGCVIDVASGQSLARGLSMPHSPRLYGGRLWVLNSGLGQLGTVDPATGRYESVERVPGYTRGLAFAGQFAFVGLSKIRETSVFGGVPIAEDRQNLKCGVAVIDLQTGRSIAAFQFFSGVEEIFAIDVIPQKNAHIQGPSSDQDDEAHDVWVAPPPGKPVGPEPEAAIYHRPFRT</sequence>
<accession>A0A517SDH8</accession>
<dbReference type="KEGG" id="ccos:Pan44_22050"/>
<dbReference type="Pfam" id="PF16261">
    <property type="entry name" value="DUF4915"/>
    <property type="match status" value="1"/>
</dbReference>
<organism evidence="3 4">
    <name type="scientific">Caulifigura coniformis</name>
    <dbReference type="NCBI Taxonomy" id="2527983"/>
    <lineage>
        <taxon>Bacteria</taxon>
        <taxon>Pseudomonadati</taxon>
        <taxon>Planctomycetota</taxon>
        <taxon>Planctomycetia</taxon>
        <taxon>Planctomycetales</taxon>
        <taxon>Planctomycetaceae</taxon>
        <taxon>Caulifigura</taxon>
    </lineage>
</organism>
<dbReference type="AlphaFoldDB" id="A0A517SDH8"/>
<dbReference type="InParanoid" id="A0A517SDH8"/>